<dbReference type="AlphaFoldDB" id="A0A1W1IHX2"/>
<dbReference type="EMBL" id="FWEY01000007">
    <property type="protein sequence ID" value="SLM52570.1"/>
    <property type="molecule type" value="Genomic_DNA"/>
</dbReference>
<dbReference type="InterPro" id="IPR036412">
    <property type="entry name" value="HAD-like_sf"/>
</dbReference>
<dbReference type="RefSeq" id="WP_086943328.1">
    <property type="nucleotide sequence ID" value="NZ_FONM01000008.1"/>
</dbReference>
<dbReference type="GO" id="GO:0005829">
    <property type="term" value="C:cytosol"/>
    <property type="evidence" value="ECO:0007669"/>
    <property type="project" value="TreeGrafter"/>
</dbReference>
<sequence>MIKLILTDMDGTFLNSQGDFNRELFKQVKQMMAEKGVVFAPCTGKQSERVEEIFGEDAADFWILGDSASRIKRNGTVVYESLLENTTGLAILRELEEMQLGHTLIACTKEAAMIKNDLSPEESAAVRRSYKKVITVADFGAIEDDFIKITVRDMQERCIGTAEKLAAFRDRAHIVASEKAWLDITDLNVHKGSTVAHLQELLQVTPEETMVFGDGMNDVEMMKSGRYSFAVRNAYPIIKDTAAFTTGRSNDEDAVSHTILQLLALQG</sequence>
<dbReference type="GO" id="GO:0000287">
    <property type="term" value="F:magnesium ion binding"/>
    <property type="evidence" value="ECO:0007669"/>
    <property type="project" value="TreeGrafter"/>
</dbReference>
<gene>
    <name evidence="1" type="ORF">TPAS_2264</name>
</gene>
<dbReference type="PANTHER" id="PTHR10000">
    <property type="entry name" value="PHOSPHOSERINE PHOSPHATASE"/>
    <property type="match status" value="1"/>
</dbReference>
<dbReference type="OrthoDB" id="9814970at2"/>
<evidence type="ECO:0008006" key="3">
    <source>
        <dbReference type="Google" id="ProtNLM"/>
    </source>
</evidence>
<evidence type="ECO:0000313" key="1">
    <source>
        <dbReference type="EMBL" id="SLM52570.1"/>
    </source>
</evidence>
<proteinExistence type="predicted"/>
<dbReference type="Gene3D" id="3.30.1240.10">
    <property type="match status" value="1"/>
</dbReference>
<dbReference type="Gene3D" id="3.40.50.1000">
    <property type="entry name" value="HAD superfamily/HAD-like"/>
    <property type="match status" value="1"/>
</dbReference>
<dbReference type="GO" id="GO:0016791">
    <property type="term" value="F:phosphatase activity"/>
    <property type="evidence" value="ECO:0007669"/>
    <property type="project" value="TreeGrafter"/>
</dbReference>
<dbReference type="Pfam" id="PF08282">
    <property type="entry name" value="Hydrolase_3"/>
    <property type="match status" value="1"/>
</dbReference>
<name>A0A1W1IHX2_9LACT</name>
<evidence type="ECO:0000313" key="2">
    <source>
        <dbReference type="Proteomes" id="UP000195985"/>
    </source>
</evidence>
<organism evidence="1 2">
    <name type="scientific">Trichococcus pasteurii</name>
    <dbReference type="NCBI Taxonomy" id="43064"/>
    <lineage>
        <taxon>Bacteria</taxon>
        <taxon>Bacillati</taxon>
        <taxon>Bacillota</taxon>
        <taxon>Bacilli</taxon>
        <taxon>Lactobacillales</taxon>
        <taxon>Carnobacteriaceae</taxon>
        <taxon>Trichococcus</taxon>
    </lineage>
</organism>
<dbReference type="InterPro" id="IPR006379">
    <property type="entry name" value="HAD-SF_hydro_IIB"/>
</dbReference>
<dbReference type="InterPro" id="IPR023214">
    <property type="entry name" value="HAD_sf"/>
</dbReference>
<accession>A0A1W1IHX2</accession>
<dbReference type="Proteomes" id="UP000195985">
    <property type="component" value="Unassembled WGS sequence"/>
</dbReference>
<dbReference type="SUPFAM" id="SSF56784">
    <property type="entry name" value="HAD-like"/>
    <property type="match status" value="1"/>
</dbReference>
<dbReference type="NCBIfam" id="TIGR01484">
    <property type="entry name" value="HAD-SF-IIB"/>
    <property type="match status" value="1"/>
</dbReference>
<reference evidence="2" key="1">
    <citation type="submission" date="2016-04" db="EMBL/GenBank/DDBJ databases">
        <authorList>
            <person name="Strepis N."/>
        </authorList>
    </citation>
    <scope>NUCLEOTIDE SEQUENCE [LARGE SCALE GENOMIC DNA]</scope>
</reference>
<keyword evidence="2" id="KW-1185">Reference proteome</keyword>
<protein>
    <recommendedName>
        <fullName evidence="3">Cof protein</fullName>
    </recommendedName>
</protein>
<dbReference type="STRING" id="43064.SAMN04488086_10886"/>
<dbReference type="PANTHER" id="PTHR10000:SF53">
    <property type="entry name" value="5-AMINO-6-(5-PHOSPHO-D-RIBITYLAMINO)URACIL PHOSPHATASE YBJI-RELATED"/>
    <property type="match status" value="1"/>
</dbReference>